<comment type="caution">
    <text evidence="2">The sequence shown here is derived from an EMBL/GenBank/DDBJ whole genome shotgun (WGS) entry which is preliminary data.</text>
</comment>
<gene>
    <name evidence="2" type="ORF">J3R73_000231</name>
</gene>
<dbReference type="RefSeq" id="WP_307421621.1">
    <property type="nucleotide sequence ID" value="NZ_JAUSVK010000001.1"/>
</dbReference>
<sequence length="79" mass="8661">MVDDSKRPLMRSPPANDNGREPGGEIDAAGPSQRLDRVVLDIARLIGRQMAREDFERLRADNDNQPRSAGTGDGEADED</sequence>
<feature type="region of interest" description="Disordered" evidence="1">
    <location>
        <begin position="53"/>
        <end position="79"/>
    </location>
</feature>
<dbReference type="Proteomes" id="UP001237448">
    <property type="component" value="Unassembled WGS sequence"/>
</dbReference>
<reference evidence="2 3" key="1">
    <citation type="submission" date="2023-07" db="EMBL/GenBank/DDBJ databases">
        <title>Genomic Encyclopedia of Type Strains, Phase IV (KMG-IV): sequencing the most valuable type-strain genomes for metagenomic binning, comparative biology and taxonomic classification.</title>
        <authorList>
            <person name="Goeker M."/>
        </authorList>
    </citation>
    <scope>NUCLEOTIDE SEQUENCE [LARGE SCALE GENOMIC DNA]</scope>
    <source>
        <strain evidence="2 3">DSM 5896</strain>
    </source>
</reference>
<evidence type="ECO:0000313" key="2">
    <source>
        <dbReference type="EMBL" id="MDQ0390439.1"/>
    </source>
</evidence>
<protein>
    <submittedName>
        <fullName evidence="2">Uncharacterized protein</fullName>
    </submittedName>
</protein>
<feature type="compositionally biased region" description="Basic and acidic residues" evidence="1">
    <location>
        <begin position="53"/>
        <end position="64"/>
    </location>
</feature>
<evidence type="ECO:0000256" key="1">
    <source>
        <dbReference type="SAM" id="MobiDB-lite"/>
    </source>
</evidence>
<accession>A0ABU0F751</accession>
<proteinExistence type="predicted"/>
<evidence type="ECO:0000313" key="3">
    <source>
        <dbReference type="Proteomes" id="UP001237448"/>
    </source>
</evidence>
<dbReference type="EMBL" id="JAUSVK010000001">
    <property type="protein sequence ID" value="MDQ0390439.1"/>
    <property type="molecule type" value="Genomic_DNA"/>
</dbReference>
<keyword evidence="3" id="KW-1185">Reference proteome</keyword>
<name>A0ABU0F751_9HYPH</name>
<feature type="region of interest" description="Disordered" evidence="1">
    <location>
        <begin position="1"/>
        <end position="33"/>
    </location>
</feature>
<organism evidence="2 3">
    <name type="scientific">Labrys monachus</name>
    <dbReference type="NCBI Taxonomy" id="217067"/>
    <lineage>
        <taxon>Bacteria</taxon>
        <taxon>Pseudomonadati</taxon>
        <taxon>Pseudomonadota</taxon>
        <taxon>Alphaproteobacteria</taxon>
        <taxon>Hyphomicrobiales</taxon>
        <taxon>Xanthobacteraceae</taxon>
        <taxon>Labrys</taxon>
    </lineage>
</organism>